<dbReference type="VEuPathDB" id="FungiDB:PPTG_15723"/>
<reference evidence="2" key="1">
    <citation type="submission" date="2013-11" db="EMBL/GenBank/DDBJ databases">
        <title>The Genome Sequence of Phytophthora parasitica CJ02B3.</title>
        <authorList>
            <consortium name="The Broad Institute Genomics Platform"/>
            <person name="Russ C."/>
            <person name="Tyler B."/>
            <person name="Panabieres F."/>
            <person name="Shan W."/>
            <person name="Tripathy S."/>
            <person name="Grunwald N."/>
            <person name="Machado M."/>
            <person name="Johnson C.S."/>
            <person name="Arredondo F."/>
            <person name="Hong C."/>
            <person name="Coffey M."/>
            <person name="Young S.K."/>
            <person name="Zeng Q."/>
            <person name="Gargeya S."/>
            <person name="Fitzgerald M."/>
            <person name="Abouelleil A."/>
            <person name="Alvarado L."/>
            <person name="Chapman S.B."/>
            <person name="Gainer-Dewar J."/>
            <person name="Goldberg J."/>
            <person name="Griggs A."/>
            <person name="Gujja S."/>
            <person name="Hansen M."/>
            <person name="Howarth C."/>
            <person name="Imamovic A."/>
            <person name="Ireland A."/>
            <person name="Larimer J."/>
            <person name="McCowan C."/>
            <person name="Murphy C."/>
            <person name="Pearson M."/>
            <person name="Poon T.W."/>
            <person name="Priest M."/>
            <person name="Roberts A."/>
            <person name="Saif S."/>
            <person name="Shea T."/>
            <person name="Sykes S."/>
            <person name="Wortman J."/>
            <person name="Nusbaum C."/>
            <person name="Birren B."/>
        </authorList>
    </citation>
    <scope>NUCLEOTIDE SEQUENCE [LARGE SCALE GENOMIC DNA]</scope>
    <source>
        <strain evidence="2">CJ02B3</strain>
    </source>
</reference>
<gene>
    <name evidence="2" type="ORF">L915_15732</name>
</gene>
<organism evidence="2">
    <name type="scientific">Phytophthora nicotianae</name>
    <name type="common">Potato buckeye rot agent</name>
    <name type="synonym">Phytophthora parasitica</name>
    <dbReference type="NCBI Taxonomy" id="4792"/>
    <lineage>
        <taxon>Eukaryota</taxon>
        <taxon>Sar</taxon>
        <taxon>Stramenopiles</taxon>
        <taxon>Oomycota</taxon>
        <taxon>Peronosporomycetes</taxon>
        <taxon>Peronosporales</taxon>
        <taxon>Peronosporaceae</taxon>
        <taxon>Phytophthora</taxon>
    </lineage>
</organism>
<sequence>MSIRFVAFVLLPIVVAAFSVNSTNAMEGELRLYKEPSFKRLRLLVKISERNLCYDMACDGVGNVISSARWTGLPTTGSAFTDGHVKIAFYDGKNCTGKATVLNTNVGEISNFAQSGMDNATTSIAVLETSNKMQHATKNLCQW</sequence>
<feature type="signal peptide" evidence="1">
    <location>
        <begin position="1"/>
        <end position="17"/>
    </location>
</feature>
<evidence type="ECO:0000256" key="1">
    <source>
        <dbReference type="SAM" id="SignalP"/>
    </source>
</evidence>
<protein>
    <recommendedName>
        <fullName evidence="3">RxLR effector protein</fullName>
    </recommendedName>
</protein>
<evidence type="ECO:0000313" key="2">
    <source>
        <dbReference type="EMBL" id="ETK78189.1"/>
    </source>
</evidence>
<dbReference type="EMBL" id="KI688260">
    <property type="protein sequence ID" value="ETK78189.1"/>
    <property type="molecule type" value="Genomic_DNA"/>
</dbReference>
<feature type="chain" id="PRO_5004815803" description="RxLR effector protein" evidence="1">
    <location>
        <begin position="18"/>
        <end position="143"/>
    </location>
</feature>
<proteinExistence type="predicted"/>
<dbReference type="AlphaFoldDB" id="W2G5H9"/>
<evidence type="ECO:0008006" key="3">
    <source>
        <dbReference type="Google" id="ProtNLM"/>
    </source>
</evidence>
<dbReference type="Gene3D" id="2.60.20.10">
    <property type="entry name" value="Crystallins"/>
    <property type="match status" value="1"/>
</dbReference>
<keyword evidence="1" id="KW-0732">Signal</keyword>
<dbReference type="Proteomes" id="UP000053236">
    <property type="component" value="Unassembled WGS sequence"/>
</dbReference>
<accession>W2G5H9</accession>
<name>W2G5H9_PHYNI</name>